<accession>A0A0C2JZP8</accession>
<evidence type="ECO:0000313" key="2">
    <source>
        <dbReference type="Proteomes" id="UP000031668"/>
    </source>
</evidence>
<keyword evidence="2" id="KW-1185">Reference proteome</keyword>
<dbReference type="EMBL" id="JWZT01000019">
    <property type="protein sequence ID" value="KII75128.1"/>
    <property type="molecule type" value="Genomic_DNA"/>
</dbReference>
<dbReference type="Proteomes" id="UP000031668">
    <property type="component" value="Unassembled WGS sequence"/>
</dbReference>
<comment type="caution">
    <text evidence="1">The sequence shown here is derived from an EMBL/GenBank/DDBJ whole genome shotgun (WGS) entry which is preliminary data.</text>
</comment>
<name>A0A0C2JZP8_THEKT</name>
<protein>
    <submittedName>
        <fullName evidence="1">Uncharacterized protein</fullName>
    </submittedName>
</protein>
<proteinExistence type="predicted"/>
<evidence type="ECO:0000313" key="1">
    <source>
        <dbReference type="EMBL" id="KII75128.1"/>
    </source>
</evidence>
<gene>
    <name evidence="1" type="ORF">RF11_10421</name>
</gene>
<sequence>MARLHILFKSLCGHVVKVLPHANKNNHKVDSHADIDKSTSARFYLDWCDKNFTIAGGPESVVEIDEALARDYWVFRNYEISTKNIFVVKVVDQSKESLLCNKRLDNAWNNNNL</sequence>
<dbReference type="AlphaFoldDB" id="A0A0C2JZP8"/>
<organism evidence="1 2">
    <name type="scientific">Thelohanellus kitauei</name>
    <name type="common">Myxosporean</name>
    <dbReference type="NCBI Taxonomy" id="669202"/>
    <lineage>
        <taxon>Eukaryota</taxon>
        <taxon>Metazoa</taxon>
        <taxon>Cnidaria</taxon>
        <taxon>Myxozoa</taxon>
        <taxon>Myxosporea</taxon>
        <taxon>Bivalvulida</taxon>
        <taxon>Platysporina</taxon>
        <taxon>Myxobolidae</taxon>
        <taxon>Thelohanellus</taxon>
    </lineage>
</organism>
<reference evidence="1 2" key="1">
    <citation type="journal article" date="2014" name="Genome Biol. Evol.">
        <title>The genome of the myxosporean Thelohanellus kitauei shows adaptations to nutrient acquisition within its fish host.</title>
        <authorList>
            <person name="Yang Y."/>
            <person name="Xiong J."/>
            <person name="Zhou Z."/>
            <person name="Huo F."/>
            <person name="Miao W."/>
            <person name="Ran C."/>
            <person name="Liu Y."/>
            <person name="Zhang J."/>
            <person name="Feng J."/>
            <person name="Wang M."/>
            <person name="Wang M."/>
            <person name="Wang L."/>
            <person name="Yao B."/>
        </authorList>
    </citation>
    <scope>NUCLEOTIDE SEQUENCE [LARGE SCALE GENOMIC DNA]</scope>
    <source>
        <strain evidence="1">Wuqing</strain>
    </source>
</reference>